<feature type="domain" description="Glycosyltransferase 2-like" evidence="2">
    <location>
        <begin position="41"/>
        <end position="206"/>
    </location>
</feature>
<evidence type="ECO:0000256" key="1">
    <source>
        <dbReference type="ARBA" id="ARBA00006739"/>
    </source>
</evidence>
<dbReference type="InterPro" id="IPR050834">
    <property type="entry name" value="Glycosyltransf_2"/>
</dbReference>
<dbReference type="InterPro" id="IPR001173">
    <property type="entry name" value="Glyco_trans_2-like"/>
</dbReference>
<dbReference type="AlphaFoldDB" id="A0A147K611"/>
<evidence type="ECO:0000313" key="3">
    <source>
        <dbReference type="EMBL" id="KUP05255.1"/>
    </source>
</evidence>
<reference evidence="3 4" key="1">
    <citation type="journal article" date="2016" name="Front. Microbiol.">
        <title>Microevolution Analysis of Bacillus coahuilensis Unveils Differences in Phosphorus Acquisition Strategies and Their Regulation.</title>
        <authorList>
            <person name="Gomez-Lunar Z."/>
            <person name="Hernandez-Gonzalez I."/>
            <person name="Rodriguez-Torres M.D."/>
            <person name="Souza V."/>
            <person name="Olmedo-Alvarez G."/>
        </authorList>
    </citation>
    <scope>NUCLEOTIDE SEQUENCE [LARGE SCALE GENOMIC DNA]</scope>
    <source>
        <strain evidence="4">p1.1.43</strain>
    </source>
</reference>
<organism evidence="3 4">
    <name type="scientific">Bacillus coahuilensis p1.1.43</name>
    <dbReference type="NCBI Taxonomy" id="1150625"/>
    <lineage>
        <taxon>Bacteria</taxon>
        <taxon>Bacillati</taxon>
        <taxon>Bacillota</taxon>
        <taxon>Bacilli</taxon>
        <taxon>Bacillales</taxon>
        <taxon>Bacillaceae</taxon>
        <taxon>Bacillus</taxon>
    </lineage>
</organism>
<evidence type="ECO:0000259" key="2">
    <source>
        <dbReference type="Pfam" id="PF00535"/>
    </source>
</evidence>
<dbReference type="RefSeq" id="WP_059351655.1">
    <property type="nucleotide sequence ID" value="NZ_LDYG01000042.1"/>
</dbReference>
<evidence type="ECO:0000313" key="4">
    <source>
        <dbReference type="Proteomes" id="UP000074108"/>
    </source>
</evidence>
<dbReference type="PATRIC" id="fig|1150625.3.peg.2836"/>
<dbReference type="SUPFAM" id="SSF53448">
    <property type="entry name" value="Nucleotide-diphospho-sugar transferases"/>
    <property type="match status" value="1"/>
</dbReference>
<sequence>MPEFDFNAVKSNDNFNCFSTFFNYGKSNPSLAFEVIYPSVSIIISTYNQRNLYKKALESALGIYYPNLTVIVGDDCSTDDTQDLMEEYTEYTQLKYIRREKNLGARINTSDLLYNHCTSEFVMFLNHDDIVTDPTYINETIELFKKHPSLQLVWANCYIIDHNDKVHSQTDYDLAELTDGKEYFINYEIGEYKHITGMVTSVFRREKAIEMKCMLEESMALDLFLYLKLMLVGDVGFIKRKVAAYRINPQGISNNMKIEYDYTTINELEVIFELAKKYHFSTDQLDQWLLNRLALYFQWRLNTLIKQNEIEDSINLYQYIANQYPKLKEILSIQYGVQKITKPIHNKIRS</sequence>
<dbReference type="Proteomes" id="UP000074108">
    <property type="component" value="Unassembled WGS sequence"/>
</dbReference>
<comment type="caution">
    <text evidence="3">The sequence shown here is derived from an EMBL/GenBank/DDBJ whole genome shotgun (WGS) entry which is preliminary data.</text>
</comment>
<dbReference type="EMBL" id="LDYG01000042">
    <property type="protein sequence ID" value="KUP05255.1"/>
    <property type="molecule type" value="Genomic_DNA"/>
</dbReference>
<dbReference type="InterPro" id="IPR029044">
    <property type="entry name" value="Nucleotide-diphossugar_trans"/>
</dbReference>
<keyword evidence="4" id="KW-1185">Reference proteome</keyword>
<dbReference type="Gene3D" id="3.90.550.10">
    <property type="entry name" value="Spore Coat Polysaccharide Biosynthesis Protein SpsA, Chain A"/>
    <property type="match status" value="1"/>
</dbReference>
<accession>A0A147K611</accession>
<dbReference type="OrthoDB" id="396512at2"/>
<dbReference type="Pfam" id="PF00535">
    <property type="entry name" value="Glycos_transf_2"/>
    <property type="match status" value="1"/>
</dbReference>
<gene>
    <name evidence="3" type="ORF">Q75_13475</name>
</gene>
<name>A0A147K611_9BACI</name>
<proteinExistence type="inferred from homology"/>
<protein>
    <recommendedName>
        <fullName evidence="2">Glycosyltransferase 2-like domain-containing protein</fullName>
    </recommendedName>
</protein>
<dbReference type="PANTHER" id="PTHR43685:SF11">
    <property type="entry name" value="GLYCOSYLTRANSFERASE TAGX-RELATED"/>
    <property type="match status" value="1"/>
</dbReference>
<dbReference type="PANTHER" id="PTHR43685">
    <property type="entry name" value="GLYCOSYLTRANSFERASE"/>
    <property type="match status" value="1"/>
</dbReference>
<dbReference type="STRING" id="1150625.Q75_13475"/>
<comment type="similarity">
    <text evidence="1">Belongs to the glycosyltransferase 2 family.</text>
</comment>